<organism evidence="2 3">
    <name type="scientific">Hibiscus sabdariffa</name>
    <name type="common">roselle</name>
    <dbReference type="NCBI Taxonomy" id="183260"/>
    <lineage>
        <taxon>Eukaryota</taxon>
        <taxon>Viridiplantae</taxon>
        <taxon>Streptophyta</taxon>
        <taxon>Embryophyta</taxon>
        <taxon>Tracheophyta</taxon>
        <taxon>Spermatophyta</taxon>
        <taxon>Magnoliopsida</taxon>
        <taxon>eudicotyledons</taxon>
        <taxon>Gunneridae</taxon>
        <taxon>Pentapetalae</taxon>
        <taxon>rosids</taxon>
        <taxon>malvids</taxon>
        <taxon>Malvales</taxon>
        <taxon>Malvaceae</taxon>
        <taxon>Malvoideae</taxon>
        <taxon>Hibiscus</taxon>
    </lineage>
</organism>
<sequence>MALLESSILPSTLNIKGKDFEVKCQILEMSAFCVVFKFVYAHLVIRTRVLLLHVTNGGLMHVLRLWRSFEAENGGDLFSMKDESSYSSSGVAES</sequence>
<name>A0ABR2SMZ1_9ROSI</name>
<accession>A0ABR2SMZ1</accession>
<keyword evidence="3" id="KW-1185">Reference proteome</keyword>
<feature type="compositionally biased region" description="Low complexity" evidence="1">
    <location>
        <begin position="85"/>
        <end position="94"/>
    </location>
</feature>
<protein>
    <submittedName>
        <fullName evidence="2">Uncharacterized protein</fullName>
    </submittedName>
</protein>
<evidence type="ECO:0000313" key="2">
    <source>
        <dbReference type="EMBL" id="KAK9026361.1"/>
    </source>
</evidence>
<proteinExistence type="predicted"/>
<feature type="region of interest" description="Disordered" evidence="1">
    <location>
        <begin position="75"/>
        <end position="94"/>
    </location>
</feature>
<comment type="caution">
    <text evidence="2">The sequence shown here is derived from an EMBL/GenBank/DDBJ whole genome shotgun (WGS) entry which is preliminary data.</text>
</comment>
<evidence type="ECO:0000256" key="1">
    <source>
        <dbReference type="SAM" id="MobiDB-lite"/>
    </source>
</evidence>
<dbReference type="EMBL" id="JBBPBN010000013">
    <property type="protein sequence ID" value="KAK9026361.1"/>
    <property type="molecule type" value="Genomic_DNA"/>
</dbReference>
<evidence type="ECO:0000313" key="3">
    <source>
        <dbReference type="Proteomes" id="UP001396334"/>
    </source>
</evidence>
<gene>
    <name evidence="2" type="ORF">V6N11_039202</name>
</gene>
<dbReference type="Proteomes" id="UP001396334">
    <property type="component" value="Unassembled WGS sequence"/>
</dbReference>
<reference evidence="2 3" key="1">
    <citation type="journal article" date="2024" name="G3 (Bethesda)">
        <title>Genome assembly of Hibiscus sabdariffa L. provides insights into metabolisms of medicinal natural products.</title>
        <authorList>
            <person name="Kim T."/>
        </authorList>
    </citation>
    <scope>NUCLEOTIDE SEQUENCE [LARGE SCALE GENOMIC DNA]</scope>
    <source>
        <strain evidence="2">TK-2024</strain>
        <tissue evidence="2">Old leaves</tissue>
    </source>
</reference>